<comment type="caution">
    <text evidence="1">The sequence shown here is derived from an EMBL/GenBank/DDBJ whole genome shotgun (WGS) entry which is preliminary data.</text>
</comment>
<evidence type="ECO:0000313" key="1">
    <source>
        <dbReference type="EMBL" id="CAE7453915.1"/>
    </source>
</evidence>
<reference evidence="1" key="1">
    <citation type="submission" date="2021-02" db="EMBL/GenBank/DDBJ databases">
        <authorList>
            <person name="Dougan E. K."/>
            <person name="Rhodes N."/>
            <person name="Thang M."/>
            <person name="Chan C."/>
        </authorList>
    </citation>
    <scope>NUCLEOTIDE SEQUENCE</scope>
</reference>
<dbReference type="Proteomes" id="UP000604046">
    <property type="component" value="Unassembled WGS sequence"/>
</dbReference>
<dbReference type="AlphaFoldDB" id="A0A812RV90"/>
<gene>
    <name evidence="1" type="primary">hisE</name>
    <name evidence="1" type="ORF">SNAT2548_LOCUS24923</name>
</gene>
<protein>
    <submittedName>
        <fullName evidence="1">HisE protein</fullName>
    </submittedName>
</protein>
<keyword evidence="2" id="KW-1185">Reference proteome</keyword>
<dbReference type="InterPro" id="IPR023213">
    <property type="entry name" value="CAT-like_dom_sf"/>
</dbReference>
<proteinExistence type="predicted"/>
<name>A0A812RV90_9DINO</name>
<organism evidence="1 2">
    <name type="scientific">Symbiodinium natans</name>
    <dbReference type="NCBI Taxonomy" id="878477"/>
    <lineage>
        <taxon>Eukaryota</taxon>
        <taxon>Sar</taxon>
        <taxon>Alveolata</taxon>
        <taxon>Dinophyceae</taxon>
        <taxon>Suessiales</taxon>
        <taxon>Symbiodiniaceae</taxon>
        <taxon>Symbiodinium</taxon>
    </lineage>
</organism>
<dbReference type="OrthoDB" id="2015434at2759"/>
<dbReference type="Gene3D" id="3.30.559.10">
    <property type="entry name" value="Chloramphenicol acetyltransferase-like domain"/>
    <property type="match status" value="1"/>
</dbReference>
<sequence>MDVGLAATYGAINSSPTISTLTLLSGKHEMLEAELRKAVDALVDMNPVLSGRVWQKDGRILLETKAHEEFLRVYPAPSEAAQAAPASLEELDLKSKIRFLEAVEVSLCSPMDGRFTLGHGSQVFLVELMKLKEDMWVIGIHLSHIVGDIQTFYDLVEQLNALLKGEKPEPLVWDSDWRLKVDLFPDSLSERDRRNLRWGILGWLCQKLCGPRRLCHVSVLSKPQLEEKKKELGERLSSNDLVCAALSRAIRGSDIMNLAVNLRKRAGQAQGQRVAGNFWQTVALDHDAAKDPQTIRQHLPKLQFFKTDEMPFWPYALGRYSFVTNWTACTRHLSIPGLTVQCHLPHSNFLKGTPTNVAVIFHVDAETLGLSHNVPPASLDTTGLLGALTL</sequence>
<evidence type="ECO:0000313" key="2">
    <source>
        <dbReference type="Proteomes" id="UP000604046"/>
    </source>
</evidence>
<dbReference type="EMBL" id="CAJNDS010002374">
    <property type="protein sequence ID" value="CAE7453915.1"/>
    <property type="molecule type" value="Genomic_DNA"/>
</dbReference>
<accession>A0A812RV90</accession>